<feature type="compositionally biased region" description="Low complexity" evidence="1">
    <location>
        <begin position="766"/>
        <end position="775"/>
    </location>
</feature>
<feature type="region of interest" description="Disordered" evidence="1">
    <location>
        <begin position="1"/>
        <end position="21"/>
    </location>
</feature>
<dbReference type="EMBL" id="JAUKTV010000009">
    <property type="protein sequence ID" value="KAK0729311.1"/>
    <property type="molecule type" value="Genomic_DNA"/>
</dbReference>
<feature type="compositionally biased region" description="Low complexity" evidence="1">
    <location>
        <begin position="450"/>
        <end position="461"/>
    </location>
</feature>
<reference evidence="2" key="1">
    <citation type="submission" date="2023-06" db="EMBL/GenBank/DDBJ databases">
        <title>Genome-scale phylogeny and comparative genomics of the fungal order Sordariales.</title>
        <authorList>
            <consortium name="Lawrence Berkeley National Laboratory"/>
            <person name="Hensen N."/>
            <person name="Bonometti L."/>
            <person name="Westerberg I."/>
            <person name="Brannstrom I.O."/>
            <person name="Guillou S."/>
            <person name="Cros-Aarteil S."/>
            <person name="Calhoun S."/>
            <person name="Haridas S."/>
            <person name="Kuo A."/>
            <person name="Mondo S."/>
            <person name="Pangilinan J."/>
            <person name="Riley R."/>
            <person name="Labutti K."/>
            <person name="Andreopoulos B."/>
            <person name="Lipzen A."/>
            <person name="Chen C."/>
            <person name="Yanf M."/>
            <person name="Daum C."/>
            <person name="Ng V."/>
            <person name="Clum A."/>
            <person name="Steindorff A."/>
            <person name="Ohm R."/>
            <person name="Martin F."/>
            <person name="Silar P."/>
            <person name="Natvig D."/>
            <person name="Lalanne C."/>
            <person name="Gautier V."/>
            <person name="Ament-Velasquez S.L."/>
            <person name="Kruys A."/>
            <person name="Hutchinson M.I."/>
            <person name="Powell A.J."/>
            <person name="Barry K."/>
            <person name="Miller A.N."/>
            <person name="Grigoriev I.V."/>
            <person name="Debuchy R."/>
            <person name="Gladieux P."/>
            <person name="Thoren M.H."/>
            <person name="Johannesson H."/>
        </authorList>
    </citation>
    <scope>NUCLEOTIDE SEQUENCE</scope>
    <source>
        <strain evidence="2">CBS 540.89</strain>
    </source>
</reference>
<feature type="region of interest" description="Disordered" evidence="1">
    <location>
        <begin position="510"/>
        <end position="551"/>
    </location>
</feature>
<gene>
    <name evidence="2" type="ORF">B0T21DRAFT_385390</name>
</gene>
<feature type="compositionally biased region" description="Acidic residues" evidence="1">
    <location>
        <begin position="525"/>
        <end position="546"/>
    </location>
</feature>
<feature type="region of interest" description="Disordered" evidence="1">
    <location>
        <begin position="290"/>
        <end position="312"/>
    </location>
</feature>
<evidence type="ECO:0000256" key="1">
    <source>
        <dbReference type="SAM" id="MobiDB-lite"/>
    </source>
</evidence>
<name>A0AA40B7Y4_9PEZI</name>
<feature type="compositionally biased region" description="Basic and acidic residues" evidence="1">
    <location>
        <begin position="738"/>
        <end position="750"/>
    </location>
</feature>
<dbReference type="AlphaFoldDB" id="A0AA40B7Y4"/>
<keyword evidence="3" id="KW-1185">Reference proteome</keyword>
<feature type="region of interest" description="Disordered" evidence="1">
    <location>
        <begin position="425"/>
        <end position="461"/>
    </location>
</feature>
<feature type="region of interest" description="Disordered" evidence="1">
    <location>
        <begin position="601"/>
        <end position="622"/>
    </location>
</feature>
<evidence type="ECO:0000313" key="3">
    <source>
        <dbReference type="Proteomes" id="UP001172159"/>
    </source>
</evidence>
<dbReference type="Proteomes" id="UP001172159">
    <property type="component" value="Unassembled WGS sequence"/>
</dbReference>
<feature type="compositionally biased region" description="Basic and acidic residues" evidence="1">
    <location>
        <begin position="707"/>
        <end position="730"/>
    </location>
</feature>
<organism evidence="2 3">
    <name type="scientific">Apiosordaria backusii</name>
    <dbReference type="NCBI Taxonomy" id="314023"/>
    <lineage>
        <taxon>Eukaryota</taxon>
        <taxon>Fungi</taxon>
        <taxon>Dikarya</taxon>
        <taxon>Ascomycota</taxon>
        <taxon>Pezizomycotina</taxon>
        <taxon>Sordariomycetes</taxon>
        <taxon>Sordariomycetidae</taxon>
        <taxon>Sordariales</taxon>
        <taxon>Lasiosphaeriaceae</taxon>
        <taxon>Apiosordaria</taxon>
    </lineage>
</organism>
<proteinExistence type="predicted"/>
<evidence type="ECO:0000313" key="2">
    <source>
        <dbReference type="EMBL" id="KAK0729311.1"/>
    </source>
</evidence>
<accession>A0AA40B7Y4</accession>
<sequence length="816" mass="88064">MLLLEEGEPVGSSLEYSEEAQTENAVDVTDITGLLEAFQVSTTTAVATPPAAAVFDAANIIPITTTTTTTATATTTTTTTPAAITSPEFGDVRMEETAGSGTEVRDALPGMELDEGSLTLAQEQPDDAMMDLAEEEEVFVVVDDRMDLEEEVDADDEGEDDTAMVISSTAAEEYEGRPAATTDWGFGSMSLSGTPFAFGGLLGQDDVVMVAPQEQQYVENVEMIDQGVVGVDSVVGPSVESAYPSLPSFTLEEGDMDWFGEADELMDGPAPEWSIIHEIESGMFDFGTQQQHFQPQQQTLESSPSQRDVEGSFQPQFNFEPQQQLSYPQVGDFDFQLGQQMQQFTFGQDTQQSSEVAPASEDNDCNMSQAELDELERELLEALTMDDQAWSAENPLIDPQLLALPPNPMAAAGEGSSVVAPFEDATAPGAAVPPGGEEVVNTQGEEEGGVSAPSASATTTTPVVALPEQEISFSFESRSNVFESAPAEDDFVDSYVPVPVTPVLRPEVTRRRRELRSHGMTPVEVDTDDRQDVVSPEESDSSSLDEEAVRQRVAARPMLRPRLRASNSVRQAVAEQVQEIGESSSAPRKKTIAEMRAEFERMSRTGSSDFEAPAAPRQLTDEEVRDHQIAQSMRDAVVEAEQTNVSFRFPIAPSTAAAPTTFTAANFDPVPSFAFAAGDFVFGGGVGPSRTSEEPEPVAEGSSSSAEAKEGQHAEEQTQKSSEVEAHQGEEAELEAAVEERLRHETTVSDRRKRRYVDSDGDVADNADANAPGPSGSRRILPCRGLMKRVKRPDLSEEKPPDKGKGKEKENDDEMT</sequence>
<feature type="compositionally biased region" description="Basic and acidic residues" evidence="1">
    <location>
        <begin position="792"/>
        <end position="810"/>
    </location>
</feature>
<feature type="compositionally biased region" description="Low complexity" evidence="1">
    <location>
        <begin position="427"/>
        <end position="440"/>
    </location>
</feature>
<protein>
    <submittedName>
        <fullName evidence="2">Uncharacterized protein</fullName>
    </submittedName>
</protein>
<comment type="caution">
    <text evidence="2">The sequence shown here is derived from an EMBL/GenBank/DDBJ whole genome shotgun (WGS) entry which is preliminary data.</text>
</comment>
<feature type="region of interest" description="Disordered" evidence="1">
    <location>
        <begin position="686"/>
        <end position="816"/>
    </location>
</feature>